<dbReference type="AlphaFoldDB" id="A0A382QZE0"/>
<dbReference type="EC" id="4.1.2.13" evidence="3"/>
<dbReference type="PANTHER" id="PTHR11627">
    <property type="entry name" value="FRUCTOSE-BISPHOSPHATE ALDOLASE"/>
    <property type="match status" value="1"/>
</dbReference>
<reference evidence="6" key="1">
    <citation type="submission" date="2018-05" db="EMBL/GenBank/DDBJ databases">
        <authorList>
            <person name="Lanie J.A."/>
            <person name="Ng W.-L."/>
            <person name="Kazmierczak K.M."/>
            <person name="Andrzejewski T.M."/>
            <person name="Davidsen T.M."/>
            <person name="Wayne K.J."/>
            <person name="Tettelin H."/>
            <person name="Glass J.I."/>
            <person name="Rusch D."/>
            <person name="Podicherti R."/>
            <person name="Tsui H.-C.T."/>
            <person name="Winkler M.E."/>
        </authorList>
    </citation>
    <scope>NUCLEOTIDE SEQUENCE</scope>
</reference>
<dbReference type="GO" id="GO:0006096">
    <property type="term" value="P:glycolytic process"/>
    <property type="evidence" value="ECO:0007669"/>
    <property type="project" value="UniProtKB-UniPathway"/>
</dbReference>
<evidence type="ECO:0000256" key="5">
    <source>
        <dbReference type="ARBA" id="ARBA00023239"/>
    </source>
</evidence>
<accession>A0A382QZE0</accession>
<dbReference type="SUPFAM" id="SSF51569">
    <property type="entry name" value="Aldolase"/>
    <property type="match status" value="1"/>
</dbReference>
<name>A0A382QZE0_9ZZZZ</name>
<gene>
    <name evidence="6" type="ORF">METZ01_LOCUS343134</name>
</gene>
<dbReference type="EMBL" id="UINC01117680">
    <property type="protein sequence ID" value="SVC90280.1"/>
    <property type="molecule type" value="Genomic_DNA"/>
</dbReference>
<dbReference type="Gene3D" id="3.20.20.70">
    <property type="entry name" value="Aldolase class I"/>
    <property type="match status" value="1"/>
</dbReference>
<evidence type="ECO:0000256" key="3">
    <source>
        <dbReference type="ARBA" id="ARBA00013068"/>
    </source>
</evidence>
<protein>
    <recommendedName>
        <fullName evidence="3">fructose-bisphosphate aldolase</fullName>
        <ecNumber evidence="3">4.1.2.13</ecNumber>
    </recommendedName>
</protein>
<evidence type="ECO:0000256" key="1">
    <source>
        <dbReference type="ARBA" id="ARBA00004714"/>
    </source>
</evidence>
<sequence length="209" mass="23221">MVYGSELADIAQELVVKGKGILAADESSPTIQKRFDSIGVESTLENRRDYREMLFKTQGSNDFISGVILYDETMRQLGSDGEPLIRTLQNQGIIPGVKVDKSTKPLAGSHGEVITEGLDGLRQRLGEYRELGAKFTKWRAVINIGDCIPTLYCIRTNAQALARYAVLSQEAGLVPIVEPEVLMDGDHHIDRCFSVTELTLREVFYELSL</sequence>
<dbReference type="Pfam" id="PF00274">
    <property type="entry name" value="Glycolytic"/>
    <property type="match status" value="1"/>
</dbReference>
<feature type="non-terminal residue" evidence="6">
    <location>
        <position position="209"/>
    </location>
</feature>
<evidence type="ECO:0000313" key="6">
    <source>
        <dbReference type="EMBL" id="SVC90280.1"/>
    </source>
</evidence>
<organism evidence="6">
    <name type="scientific">marine metagenome</name>
    <dbReference type="NCBI Taxonomy" id="408172"/>
    <lineage>
        <taxon>unclassified sequences</taxon>
        <taxon>metagenomes</taxon>
        <taxon>ecological metagenomes</taxon>
    </lineage>
</organism>
<dbReference type="InterPro" id="IPR013785">
    <property type="entry name" value="Aldolase_TIM"/>
</dbReference>
<dbReference type="UniPathway" id="UPA00109">
    <property type="reaction ID" value="UER00183"/>
</dbReference>
<keyword evidence="5" id="KW-0456">Lyase</keyword>
<proteinExistence type="inferred from homology"/>
<evidence type="ECO:0000256" key="4">
    <source>
        <dbReference type="ARBA" id="ARBA00023152"/>
    </source>
</evidence>
<dbReference type="GO" id="GO:0004332">
    <property type="term" value="F:fructose-bisphosphate aldolase activity"/>
    <property type="evidence" value="ECO:0007669"/>
    <property type="project" value="UniProtKB-EC"/>
</dbReference>
<evidence type="ECO:0000256" key="2">
    <source>
        <dbReference type="ARBA" id="ARBA00010387"/>
    </source>
</evidence>
<comment type="pathway">
    <text evidence="1">Carbohydrate degradation; glycolysis; D-glyceraldehyde 3-phosphate and glycerone phosphate from D-glucose: step 4/4.</text>
</comment>
<dbReference type="InterPro" id="IPR000741">
    <property type="entry name" value="FBA_I"/>
</dbReference>
<keyword evidence="4" id="KW-0324">Glycolysis</keyword>
<dbReference type="NCBIfam" id="NF033379">
    <property type="entry name" value="FrucBisAld_I"/>
    <property type="match status" value="1"/>
</dbReference>
<comment type="similarity">
    <text evidence="2">Belongs to the class I fructose-bisphosphate aldolase family.</text>
</comment>